<evidence type="ECO:0000313" key="2">
    <source>
        <dbReference type="EMBL" id="MFC4637473.1"/>
    </source>
</evidence>
<sequence length="150" mass="15288">MGPGALAQQGAPAPAAGSSPGPAQGPTPEQAAQIIERLSAPYLGPSGSAQTVYGAVPAGLPLALGAPIDVLVSFRAVYGNNVAYRVLLSSALDPEAALHALDAQLATSGWRGFGGSSARIGFLSPQADQYRNYYLQRPVATVRATRPMST</sequence>
<protein>
    <recommendedName>
        <fullName evidence="4">DUF3168 domain-containing protein</fullName>
    </recommendedName>
</protein>
<evidence type="ECO:0000313" key="3">
    <source>
        <dbReference type="Proteomes" id="UP001595952"/>
    </source>
</evidence>
<keyword evidence="3" id="KW-1185">Reference proteome</keyword>
<reference evidence="3" key="1">
    <citation type="journal article" date="2019" name="Int. J. Syst. Evol. Microbiol.">
        <title>The Global Catalogue of Microorganisms (GCM) 10K type strain sequencing project: providing services to taxonomists for standard genome sequencing and annotation.</title>
        <authorList>
            <consortium name="The Broad Institute Genomics Platform"/>
            <consortium name="The Broad Institute Genome Sequencing Center for Infectious Disease"/>
            <person name="Wu L."/>
            <person name="Ma J."/>
        </authorList>
    </citation>
    <scope>NUCLEOTIDE SEQUENCE [LARGE SCALE GENOMIC DNA]</scope>
    <source>
        <strain evidence="3">CCUG 55995</strain>
    </source>
</reference>
<name>A0ABV9I6H3_9DEIO</name>
<evidence type="ECO:0008006" key="4">
    <source>
        <dbReference type="Google" id="ProtNLM"/>
    </source>
</evidence>
<feature type="compositionally biased region" description="Low complexity" evidence="1">
    <location>
        <begin position="1"/>
        <end position="26"/>
    </location>
</feature>
<dbReference type="Proteomes" id="UP001595952">
    <property type="component" value="Unassembled WGS sequence"/>
</dbReference>
<dbReference type="EMBL" id="JBHSEI010000001">
    <property type="protein sequence ID" value="MFC4637473.1"/>
    <property type="molecule type" value="Genomic_DNA"/>
</dbReference>
<accession>A0ABV9I6H3</accession>
<comment type="caution">
    <text evidence="2">The sequence shown here is derived from an EMBL/GenBank/DDBJ whole genome shotgun (WGS) entry which is preliminary data.</text>
</comment>
<dbReference type="RefSeq" id="WP_380060491.1">
    <property type="nucleotide sequence ID" value="NZ_JBHSEI010000001.1"/>
</dbReference>
<gene>
    <name evidence="2" type="ORF">ACFO0D_03855</name>
</gene>
<evidence type="ECO:0000256" key="1">
    <source>
        <dbReference type="SAM" id="MobiDB-lite"/>
    </source>
</evidence>
<organism evidence="2 3">
    <name type="scientific">Deinococcus hohokamensis</name>
    <dbReference type="NCBI Taxonomy" id="309883"/>
    <lineage>
        <taxon>Bacteria</taxon>
        <taxon>Thermotogati</taxon>
        <taxon>Deinococcota</taxon>
        <taxon>Deinococci</taxon>
        <taxon>Deinococcales</taxon>
        <taxon>Deinococcaceae</taxon>
        <taxon>Deinococcus</taxon>
    </lineage>
</organism>
<feature type="region of interest" description="Disordered" evidence="1">
    <location>
        <begin position="1"/>
        <end position="29"/>
    </location>
</feature>
<proteinExistence type="predicted"/>